<reference evidence="1 2" key="2">
    <citation type="submission" date="2024-01" db="EMBL/GenBank/DDBJ databases">
        <authorList>
            <person name="Xie X."/>
        </authorList>
    </citation>
    <scope>NUCLEOTIDE SEQUENCE [LARGE SCALE GENOMIC DNA]</scope>
    <source>
        <strain evidence="1">SCUT-1</strain>
    </source>
</reference>
<dbReference type="RefSeq" id="WP_324694963.1">
    <property type="nucleotide sequence ID" value="NZ_JAYMYJ010000100.1"/>
</dbReference>
<accession>A0ABU6CX88</accession>
<keyword evidence="2" id="KW-1185">Reference proteome</keyword>
<evidence type="ECO:0000313" key="1">
    <source>
        <dbReference type="EMBL" id="MEB4591395.1"/>
    </source>
</evidence>
<dbReference type="Proteomes" id="UP001308005">
    <property type="component" value="Unassembled WGS sequence"/>
</dbReference>
<name>A0ABU6CX88_9GAMM</name>
<organism evidence="1 2">
    <name type="scientific">Candidatus Thiothrix phosphatis</name>
    <dbReference type="NCBI Taxonomy" id="3112415"/>
    <lineage>
        <taxon>Bacteria</taxon>
        <taxon>Pseudomonadati</taxon>
        <taxon>Pseudomonadota</taxon>
        <taxon>Gammaproteobacteria</taxon>
        <taxon>Thiotrichales</taxon>
        <taxon>Thiotrichaceae</taxon>
        <taxon>Thiothrix</taxon>
    </lineage>
</organism>
<protein>
    <submittedName>
        <fullName evidence="1">Uncharacterized protein</fullName>
    </submittedName>
</protein>
<evidence type="ECO:0000313" key="2">
    <source>
        <dbReference type="Proteomes" id="UP001308005"/>
    </source>
</evidence>
<dbReference type="EMBL" id="JAYMYJ010000100">
    <property type="protein sequence ID" value="MEB4591395.1"/>
    <property type="molecule type" value="Genomic_DNA"/>
</dbReference>
<gene>
    <name evidence="1" type="ORF">VSS37_10430</name>
</gene>
<proteinExistence type="predicted"/>
<sequence length="95" mass="11061">MSVNQYDYAIVCPGKPDKQECLTCRDRKMRIRGHHKGKWATEENSGEWVQRVYVTPPCMAPLLIRREERLSECRTGDGMHTTFHTKLLQLPMEGL</sequence>
<reference evidence="2" key="1">
    <citation type="submission" date="2023-07" db="EMBL/GenBank/DDBJ databases">
        <title>The carbon used by Thiothrix.</title>
        <authorList>
            <person name="Chen L."/>
        </authorList>
    </citation>
    <scope>NUCLEOTIDE SEQUENCE [LARGE SCALE GENOMIC DNA]</scope>
</reference>
<comment type="caution">
    <text evidence="1">The sequence shown here is derived from an EMBL/GenBank/DDBJ whole genome shotgun (WGS) entry which is preliminary data.</text>
</comment>